<dbReference type="AlphaFoldDB" id="A0A1G6U990"/>
<reference evidence="2 3" key="1">
    <citation type="submission" date="2016-09" db="EMBL/GenBank/DDBJ databases">
        <authorList>
            <person name="Capua I."/>
            <person name="De Benedictis P."/>
            <person name="Joannis T."/>
            <person name="Lombin L.H."/>
            <person name="Cattoli G."/>
        </authorList>
    </citation>
    <scope>NUCLEOTIDE SEQUENCE [LARGE SCALE GENOMIC DNA]</scope>
    <source>
        <strain evidence="2 3">A7P-90m</strain>
    </source>
</reference>
<evidence type="ECO:0000259" key="1">
    <source>
        <dbReference type="Pfam" id="PF11738"/>
    </source>
</evidence>
<dbReference type="STRING" id="1640674.SAMN05216323_11611"/>
<gene>
    <name evidence="2" type="ORF">SAMN05216323_11611</name>
</gene>
<dbReference type="Gene3D" id="3.30.565.40">
    <property type="entry name" value="Fervidobacterium nodosum Rt17-B1 like"/>
    <property type="match status" value="1"/>
</dbReference>
<dbReference type="Proteomes" id="UP000199452">
    <property type="component" value="Unassembled WGS sequence"/>
</dbReference>
<dbReference type="InterPro" id="IPR021729">
    <property type="entry name" value="DUF3298"/>
</dbReference>
<dbReference type="Gene3D" id="3.90.640.20">
    <property type="entry name" value="Heat-shock cognate protein, ATPase"/>
    <property type="match status" value="1"/>
</dbReference>
<protein>
    <recommendedName>
        <fullName evidence="1">DUF3298 domain-containing protein</fullName>
    </recommendedName>
</protein>
<dbReference type="InterPro" id="IPR037126">
    <property type="entry name" value="PdaC/RsiV-like_sf"/>
</dbReference>
<dbReference type="RefSeq" id="WP_092441110.1">
    <property type="nucleotide sequence ID" value="NZ_FMYP01000161.1"/>
</dbReference>
<sequence>MKRTILIISLIFNINLIFGQDVKILDGYIDKYPIQMFLNYDSSKVTGFYFYEKYGKPIQISGEHSQKQLKLTEQHDVKGTWESESEGTFIVNEDFIGKWKTKDKELNVKLTETDSEIKWVNFKQKVELTHTFQNHKKHSYPIQISIEIPNFEKNRELMNLVVPEIFGIKREPYSSTWNYYNRFITKNYTEYLNEDFSEEYPQYFEINMRGIVVSMIDSILNYKTSGYVYQGGAHGYGFETYYVFDLNKMTRLKFEDIFKPDTKSEIANLLFEKDNKEHKLEDFEKNIGNIYLTNKGVGFFFNPYQLDCYACGTFNYFLDFSELQGLLK</sequence>
<dbReference type="OrthoDB" id="594879at2"/>
<keyword evidence="3" id="KW-1185">Reference proteome</keyword>
<feature type="domain" description="DUF3298" evidence="1">
    <location>
        <begin position="255"/>
        <end position="318"/>
    </location>
</feature>
<dbReference type="EMBL" id="FMYP01000161">
    <property type="protein sequence ID" value="SDD37873.1"/>
    <property type="molecule type" value="Genomic_DNA"/>
</dbReference>
<dbReference type="Pfam" id="PF11738">
    <property type="entry name" value="DUF3298"/>
    <property type="match status" value="1"/>
</dbReference>
<accession>A0A1G6U990</accession>
<evidence type="ECO:0000313" key="2">
    <source>
        <dbReference type="EMBL" id="SDD37873.1"/>
    </source>
</evidence>
<organism evidence="2 3">
    <name type="scientific">Williamwhitmania taraxaci</name>
    <dbReference type="NCBI Taxonomy" id="1640674"/>
    <lineage>
        <taxon>Bacteria</taxon>
        <taxon>Pseudomonadati</taxon>
        <taxon>Bacteroidota</taxon>
        <taxon>Bacteroidia</taxon>
        <taxon>Bacteroidales</taxon>
        <taxon>Williamwhitmaniaceae</taxon>
        <taxon>Williamwhitmania</taxon>
    </lineage>
</organism>
<evidence type="ECO:0000313" key="3">
    <source>
        <dbReference type="Proteomes" id="UP000199452"/>
    </source>
</evidence>
<name>A0A1G6U990_9BACT</name>
<proteinExistence type="predicted"/>